<dbReference type="AlphaFoldDB" id="A0A410GED1"/>
<keyword evidence="4" id="KW-1185">Reference proteome</keyword>
<dbReference type="Proteomes" id="UP000283474">
    <property type="component" value="Chromosome"/>
</dbReference>
<name>A0A410GED1_9BURK</name>
<accession>A0A410GED1</accession>
<sequence length="340" mass="37938">MVPLLTTSGRKLMRKLLIALACTLLTSGAAATETWDMATPYPDFEFHTRNIRQFAQDVSDLSGKKLEIKVHSGQSLIRHPEIKNAIRGRQIPVGEFLMARLANEHPIYELDALPFFASSYSEALALWEAQRDFVQQHLGKQGLRVLFAVPWPPQGLFTKQEVTEVDQLKGLRFRTYNTVTERMARQIGMVPTQTEATEMATAFITGRIDAMMTSPSGGAKNKAWDWSTHFYHVQAWLPKNLIVVNQRVFDGLDKDVQEAVMQAAAKAEKRGWEMSEIDTKEGVDLLVQGGMKGITPSAELVKGFKEVGKTLTDEWLQNAGEEGKAVVDAYEKKLTGNGAQ</sequence>
<organism evidence="3 4">
    <name type="scientific">Pollutimonas thiosulfatoxidans</name>
    <dbReference type="NCBI Taxonomy" id="2028345"/>
    <lineage>
        <taxon>Bacteria</taxon>
        <taxon>Pseudomonadati</taxon>
        <taxon>Pseudomonadota</taxon>
        <taxon>Betaproteobacteria</taxon>
        <taxon>Burkholderiales</taxon>
        <taxon>Alcaligenaceae</taxon>
        <taxon>Pollutimonas</taxon>
    </lineage>
</organism>
<evidence type="ECO:0000313" key="4">
    <source>
        <dbReference type="Proteomes" id="UP000283474"/>
    </source>
</evidence>
<evidence type="ECO:0000256" key="1">
    <source>
        <dbReference type="ARBA" id="ARBA00022729"/>
    </source>
</evidence>
<dbReference type="CDD" id="cd13602">
    <property type="entry name" value="PBP2_TRAP_BpDctp6_7"/>
    <property type="match status" value="1"/>
</dbReference>
<dbReference type="Pfam" id="PF03480">
    <property type="entry name" value="DctP"/>
    <property type="match status" value="1"/>
</dbReference>
<dbReference type="EMBL" id="CP022987">
    <property type="protein sequence ID" value="QAA94654.1"/>
    <property type="molecule type" value="Genomic_DNA"/>
</dbReference>
<dbReference type="NCBIfam" id="NF037995">
    <property type="entry name" value="TRAP_S1"/>
    <property type="match status" value="1"/>
</dbReference>
<dbReference type="Gene3D" id="3.40.190.170">
    <property type="entry name" value="Bacterial extracellular solute-binding protein, family 7"/>
    <property type="match status" value="1"/>
</dbReference>
<dbReference type="RefSeq" id="WP_128355650.1">
    <property type="nucleotide sequence ID" value="NZ_CP022987.1"/>
</dbReference>
<dbReference type="InterPro" id="IPR038404">
    <property type="entry name" value="TRAP_DctP_sf"/>
</dbReference>
<evidence type="ECO:0000256" key="2">
    <source>
        <dbReference type="SAM" id="SignalP"/>
    </source>
</evidence>
<dbReference type="GO" id="GO:0055085">
    <property type="term" value="P:transmembrane transport"/>
    <property type="evidence" value="ECO:0007669"/>
    <property type="project" value="InterPro"/>
</dbReference>
<dbReference type="KEGG" id="pus:CKA81_13005"/>
<feature type="chain" id="PRO_5019384825" evidence="2">
    <location>
        <begin position="32"/>
        <end position="340"/>
    </location>
</feature>
<dbReference type="PANTHER" id="PTHR33376">
    <property type="match status" value="1"/>
</dbReference>
<gene>
    <name evidence="3" type="ORF">CKA81_13005</name>
</gene>
<reference evidence="3 4" key="1">
    <citation type="submission" date="2017-08" db="EMBL/GenBank/DDBJ databases">
        <authorList>
            <person name="Park S.-J."/>
            <person name="Kim H."/>
        </authorList>
    </citation>
    <scope>NUCLEOTIDE SEQUENCE [LARGE SCALE GENOMIC DNA]</scope>
    <source>
        <strain evidence="4">ye3</strain>
    </source>
</reference>
<protein>
    <submittedName>
        <fullName evidence="3">C4-dicarboxylate ABC transporter substrate-binding protein</fullName>
    </submittedName>
</protein>
<feature type="signal peptide" evidence="2">
    <location>
        <begin position="1"/>
        <end position="31"/>
    </location>
</feature>
<proteinExistence type="predicted"/>
<dbReference type="SUPFAM" id="SSF53850">
    <property type="entry name" value="Periplasmic binding protein-like II"/>
    <property type="match status" value="1"/>
</dbReference>
<evidence type="ECO:0000313" key="3">
    <source>
        <dbReference type="EMBL" id="QAA94654.1"/>
    </source>
</evidence>
<dbReference type="PANTHER" id="PTHR33376:SF4">
    <property type="entry name" value="SIALIC ACID-BINDING PERIPLASMIC PROTEIN SIAP"/>
    <property type="match status" value="1"/>
</dbReference>
<dbReference type="InterPro" id="IPR018389">
    <property type="entry name" value="DctP_fam"/>
</dbReference>
<dbReference type="OrthoDB" id="9783941at2"/>
<keyword evidence="1 2" id="KW-0732">Signal</keyword>